<dbReference type="InterPro" id="IPR011050">
    <property type="entry name" value="Pectin_lyase_fold/virulence"/>
</dbReference>
<dbReference type="AlphaFoldDB" id="A0A2V1E9K0"/>
<dbReference type="OrthoDB" id="1046782at2759"/>
<keyword evidence="4" id="KW-1185">Reference proteome</keyword>
<proteinExistence type="predicted"/>
<dbReference type="Pfam" id="PF12708">
    <property type="entry name" value="Pect-lyase_RHGA_epim"/>
    <property type="match status" value="2"/>
</dbReference>
<organism evidence="3 4">
    <name type="scientific">Periconia macrospinosa</name>
    <dbReference type="NCBI Taxonomy" id="97972"/>
    <lineage>
        <taxon>Eukaryota</taxon>
        <taxon>Fungi</taxon>
        <taxon>Dikarya</taxon>
        <taxon>Ascomycota</taxon>
        <taxon>Pezizomycotina</taxon>
        <taxon>Dothideomycetes</taxon>
        <taxon>Pleosporomycetidae</taxon>
        <taxon>Pleosporales</taxon>
        <taxon>Massarineae</taxon>
        <taxon>Periconiaceae</taxon>
        <taxon>Periconia</taxon>
    </lineage>
</organism>
<feature type="signal peptide" evidence="1">
    <location>
        <begin position="1"/>
        <end position="17"/>
    </location>
</feature>
<feature type="chain" id="PRO_5015880734" evidence="1">
    <location>
        <begin position="18"/>
        <end position="797"/>
    </location>
</feature>
<evidence type="ECO:0000313" key="3">
    <source>
        <dbReference type="EMBL" id="PVI07298.1"/>
    </source>
</evidence>
<dbReference type="InterPro" id="IPR012334">
    <property type="entry name" value="Pectin_lyas_fold"/>
</dbReference>
<name>A0A2V1E9K0_9PLEO</name>
<dbReference type="STRING" id="97972.A0A2V1E9K0"/>
<dbReference type="Gene3D" id="2.160.20.10">
    <property type="entry name" value="Single-stranded right-handed beta-helix, Pectin lyase-like"/>
    <property type="match status" value="2"/>
</dbReference>
<evidence type="ECO:0000259" key="2">
    <source>
        <dbReference type="Pfam" id="PF12708"/>
    </source>
</evidence>
<dbReference type="Proteomes" id="UP000244855">
    <property type="component" value="Unassembled WGS sequence"/>
</dbReference>
<keyword evidence="3" id="KW-0378">Hydrolase</keyword>
<evidence type="ECO:0000313" key="4">
    <source>
        <dbReference type="Proteomes" id="UP000244855"/>
    </source>
</evidence>
<keyword evidence="1" id="KW-0732">Signal</keyword>
<dbReference type="PANTHER" id="PTHR33928:SF2">
    <property type="entry name" value="PECTATE LYASE SUPERFAMILY PROTEIN DOMAIN-CONTAINING PROTEIN-RELATED"/>
    <property type="match status" value="1"/>
</dbReference>
<dbReference type="EMBL" id="KZ805304">
    <property type="protein sequence ID" value="PVI07298.1"/>
    <property type="molecule type" value="Genomic_DNA"/>
</dbReference>
<accession>A0A2V1E9K0</accession>
<feature type="domain" description="Rhamnogalacturonase A/B/Epimerase-like pectate lyase" evidence="2">
    <location>
        <begin position="426"/>
        <end position="632"/>
    </location>
</feature>
<dbReference type="InterPro" id="IPR039279">
    <property type="entry name" value="QRT3-like"/>
</dbReference>
<dbReference type="SUPFAM" id="SSF51126">
    <property type="entry name" value="Pectin lyase-like"/>
    <property type="match status" value="2"/>
</dbReference>
<feature type="domain" description="Rhamnogalacturonase A/B/Epimerase-like pectate lyase" evidence="2">
    <location>
        <begin position="72"/>
        <end position="296"/>
    </location>
</feature>
<dbReference type="CDD" id="cd23668">
    <property type="entry name" value="GH55_beta13glucanase-like"/>
    <property type="match status" value="1"/>
</dbReference>
<dbReference type="PANTHER" id="PTHR33928">
    <property type="entry name" value="POLYGALACTURONASE QRT3"/>
    <property type="match status" value="1"/>
</dbReference>
<protein>
    <submittedName>
        <fullName evidence="3">Glycoside hydrolase family 55 protein</fullName>
    </submittedName>
</protein>
<gene>
    <name evidence="3" type="ORF">DM02DRAFT_321301</name>
</gene>
<reference evidence="3 4" key="1">
    <citation type="journal article" date="2018" name="Sci. Rep.">
        <title>Comparative genomics provides insights into the lifestyle and reveals functional heterogeneity of dark septate endophytic fungi.</title>
        <authorList>
            <person name="Knapp D.G."/>
            <person name="Nemeth J.B."/>
            <person name="Barry K."/>
            <person name="Hainaut M."/>
            <person name="Henrissat B."/>
            <person name="Johnson J."/>
            <person name="Kuo A."/>
            <person name="Lim J.H.P."/>
            <person name="Lipzen A."/>
            <person name="Nolan M."/>
            <person name="Ohm R.A."/>
            <person name="Tamas L."/>
            <person name="Grigoriev I.V."/>
            <person name="Spatafora J.W."/>
            <person name="Nagy L.G."/>
            <person name="Kovacs G.M."/>
        </authorList>
    </citation>
    <scope>NUCLEOTIDE SEQUENCE [LARGE SCALE GENOMIC DNA]</scope>
    <source>
        <strain evidence="3 4">DSE2036</strain>
    </source>
</reference>
<sequence>MRFSSLAACLLAAAAQAVVLPSRVGRGSDSSDLQDTAGPVLETRQGSGYWYEDIQKQGRAAFNPNPNGYKVYRNVKDYGARGDGVTDDSAAINAAIADGNRCGPFVCDSATDSPAIVYFPSGTYLIKQRSIIMYYMTQLIGNPNSRPVIKADASLDALAVIDASPYSDQTGEAGWISTNTFARQIRNFEIDLTARPVTGRAGGIHWPASQATTLQNIKVTMTQSSDSVHEGIFVENGSGGHMADIETVGGRYGLNIGNQQFTLKNIKVSRARVGIYQIWNWGWLYQNIQIDSCETAFSMNQINQQSNILDVSSVVIIDSTISNCPTFVDTNWSTSSQKVGANQLIIENVVLNNVPIAVKGAGGATVLQGGSTTIAAWGQGIKYTPNGPERYQSTITPVNRPAGLLDGNKYYSKTKPQYETLGVDSFLSARSAGATGDGTTDDTTALQNAINSAASNNRVLFLECGVYRVTNTINVPPGARIAGEAYPVIMASGSTWSSNTRPVPVVQVGKAGESGHIELSDFIVATSGPTPGAVLIEYNLNTERGSGLWDVHTRIGGAKGTELQVAQCPLGSLNNNCMAAYMNVHITKTGTGAYMENNWFWTADHDLDDPNSTRISVYVGRGLLVEASNVWLYGNGVEHQALYQYQFLNAKDVFGGFLQSETPYWQPTPDAKSQPYPLNPDLGDPDYNQLCPPGTICDAFGLRIVNSEKILLYGAGFYSFYKSDDVSCSSPTAANDRRECQNRMVSIEGSNTSGITMYGLNEVGVINMLTVDGEDKAMWSDTVSGYSNTIGLVQYKI</sequence>
<dbReference type="GO" id="GO:0004650">
    <property type="term" value="F:polygalacturonase activity"/>
    <property type="evidence" value="ECO:0007669"/>
    <property type="project" value="InterPro"/>
</dbReference>
<dbReference type="InterPro" id="IPR024535">
    <property type="entry name" value="RHGA/B-epi-like_pectate_lyase"/>
</dbReference>
<evidence type="ECO:0000256" key="1">
    <source>
        <dbReference type="SAM" id="SignalP"/>
    </source>
</evidence>